<evidence type="ECO:0000256" key="10">
    <source>
        <dbReference type="ARBA" id="ARBA00023136"/>
    </source>
</evidence>
<keyword evidence="14" id="KW-1185">Reference proteome</keyword>
<evidence type="ECO:0000256" key="3">
    <source>
        <dbReference type="ARBA" id="ARBA00009105"/>
    </source>
</evidence>
<keyword evidence="6" id="KW-0812">Transmembrane</keyword>
<gene>
    <name evidence="13" type="ORF">J8A68_004943</name>
</gene>
<comment type="subcellular location">
    <subcellularLocation>
        <location evidence="1">Golgi apparatus membrane</location>
        <topology evidence="1">Single-pass type II membrane protein</topology>
    </subcellularLocation>
</comment>
<evidence type="ECO:0000256" key="9">
    <source>
        <dbReference type="ARBA" id="ARBA00023034"/>
    </source>
</evidence>
<keyword evidence="12" id="KW-0175">Coiled coil</keyword>
<protein>
    <recommendedName>
        <fullName evidence="15">Glycosyltransferase family 71 protein</fullName>
    </recommendedName>
</protein>
<organism evidence="13 14">
    <name type="scientific">[Candida] subhashii</name>
    <dbReference type="NCBI Taxonomy" id="561895"/>
    <lineage>
        <taxon>Eukaryota</taxon>
        <taxon>Fungi</taxon>
        <taxon>Dikarya</taxon>
        <taxon>Ascomycota</taxon>
        <taxon>Saccharomycotina</taxon>
        <taxon>Pichiomycetes</taxon>
        <taxon>Debaryomycetaceae</taxon>
        <taxon>Spathaspora</taxon>
    </lineage>
</organism>
<evidence type="ECO:0000256" key="8">
    <source>
        <dbReference type="ARBA" id="ARBA00022989"/>
    </source>
</evidence>
<keyword evidence="5" id="KW-0808">Transferase</keyword>
<sequence length="711" mass="83619">MMITNPNRRLSEVTDFTFSFLLEQLPSINNDRFKQIVNEHYPQYFNIHSKENHKQFQPINSLVYHDILQNYTDANHLINGNLFYVIKNLNLRQRCQLYFNQNPSVDPTHDIPFDRMELQDWEGYKEEAISRLKRERRDKLQEEKGDGVEISDDDIEITTEDIDKILDKYNEAKRRIELDEQLIHDYLTHVKVFNRCFLNEDDETFFTQQQKLVAVLTIKDSHREVVIRLIHLLRYLKNDLPIQIIYQQESISYETKYQIIQACSSRFDNLPIQKVTFVNVTPAIHPDYAHKFESFANKILAVLFNTFEEIILIDADTVLTQPPRSFFNLSKYQSFGTLFFRDRTTVEYRPKDDIEFFKKLMNNQLDEILFNLPQNTDFTFSNPFFEQNLSHIMESGLVLINRKMHFDQALIMATMNFFAPVGFRMYGEKELFWLSLAITGNENYQFNEHPAAAIGEYTPDWIRSKDFGDGKEHKFLSKEICANHPAHISDEDNHTLLWFNSGFKFCNQENANLDDEFGHKNRYMNLKTLEAFKTFMNNKIRIKSAIVPPKQKIHAPNDIGEADRSWAHFGQYCGGYTWCAYSSIGEAKTKEERGLVINFTPAEVKHFEKIGDVWMGEFDYRSGDEIESQARILVDLDKGDREMSDNEYKERVEVEIAKMIRRQQELHPHSVPHSVPPFVPRIRIVSFSDIGLVLDTVYVSVLIYNDICTFG</sequence>
<dbReference type="EMBL" id="JAGSYN010000217">
    <property type="protein sequence ID" value="KAG7661574.1"/>
    <property type="molecule type" value="Genomic_DNA"/>
</dbReference>
<keyword evidence="9" id="KW-0333">Golgi apparatus</keyword>
<evidence type="ECO:0000256" key="2">
    <source>
        <dbReference type="ARBA" id="ARBA00004922"/>
    </source>
</evidence>
<evidence type="ECO:0000256" key="6">
    <source>
        <dbReference type="ARBA" id="ARBA00022692"/>
    </source>
</evidence>
<evidence type="ECO:0000256" key="12">
    <source>
        <dbReference type="SAM" id="Coils"/>
    </source>
</evidence>
<proteinExistence type="inferred from homology"/>
<dbReference type="AlphaFoldDB" id="A0A8J5Q4R0"/>
<keyword evidence="4" id="KW-0328">Glycosyltransferase</keyword>
<dbReference type="OrthoDB" id="430354at2759"/>
<comment type="similarity">
    <text evidence="3">Belongs to the MNN1/MNT family.</text>
</comment>
<evidence type="ECO:0000256" key="11">
    <source>
        <dbReference type="ARBA" id="ARBA00023180"/>
    </source>
</evidence>
<keyword evidence="10" id="KW-0472">Membrane</keyword>
<name>A0A8J5Q4R0_9ASCO</name>
<dbReference type="Proteomes" id="UP000694255">
    <property type="component" value="Unassembled WGS sequence"/>
</dbReference>
<dbReference type="Pfam" id="PF11051">
    <property type="entry name" value="Mannosyl_trans3"/>
    <property type="match status" value="1"/>
</dbReference>
<dbReference type="RefSeq" id="XP_049261807.1">
    <property type="nucleotide sequence ID" value="XM_049408955.1"/>
</dbReference>
<evidence type="ECO:0000256" key="1">
    <source>
        <dbReference type="ARBA" id="ARBA00004323"/>
    </source>
</evidence>
<feature type="coiled-coil region" evidence="12">
    <location>
        <begin position="155"/>
        <end position="182"/>
    </location>
</feature>
<evidence type="ECO:0000256" key="7">
    <source>
        <dbReference type="ARBA" id="ARBA00022968"/>
    </source>
</evidence>
<evidence type="ECO:0000256" key="5">
    <source>
        <dbReference type="ARBA" id="ARBA00022679"/>
    </source>
</evidence>
<dbReference type="UniPathway" id="UPA00378"/>
<comment type="pathway">
    <text evidence="2">Protein modification; protein glycosylation.</text>
</comment>
<dbReference type="GO" id="GO:0006493">
    <property type="term" value="P:protein O-linked glycosylation"/>
    <property type="evidence" value="ECO:0007669"/>
    <property type="project" value="TreeGrafter"/>
</dbReference>
<reference evidence="13 14" key="1">
    <citation type="journal article" date="2021" name="DNA Res.">
        <title>Genome analysis of Candida subhashii reveals its hybrid nature and dual mitochondrial genome conformations.</title>
        <authorList>
            <person name="Mixao V."/>
            <person name="Hegedusova E."/>
            <person name="Saus E."/>
            <person name="Pryszcz L.P."/>
            <person name="Cillingova A."/>
            <person name="Nosek J."/>
            <person name="Gabaldon T."/>
        </authorList>
    </citation>
    <scope>NUCLEOTIDE SEQUENCE [LARGE SCALE GENOMIC DNA]</scope>
    <source>
        <strain evidence="13 14">CBS 10753</strain>
    </source>
</reference>
<dbReference type="InterPro" id="IPR022751">
    <property type="entry name" value="Alpha_mannosyltransferase"/>
</dbReference>
<dbReference type="GO" id="GO:0000033">
    <property type="term" value="F:alpha-1,3-mannosyltransferase activity"/>
    <property type="evidence" value="ECO:0007669"/>
    <property type="project" value="TreeGrafter"/>
</dbReference>
<dbReference type="PANTHER" id="PTHR31392">
    <property type="entry name" value="ALPHA-1,3-MANNOSYLTRANSFERASE MNN1-RELATED"/>
    <property type="match status" value="1"/>
</dbReference>
<accession>A0A8J5Q4R0</accession>
<evidence type="ECO:0008006" key="15">
    <source>
        <dbReference type="Google" id="ProtNLM"/>
    </source>
</evidence>
<dbReference type="GO" id="GO:0000139">
    <property type="term" value="C:Golgi membrane"/>
    <property type="evidence" value="ECO:0007669"/>
    <property type="project" value="UniProtKB-SubCell"/>
</dbReference>
<dbReference type="GeneID" id="73471743"/>
<keyword evidence="7" id="KW-0735">Signal-anchor</keyword>
<keyword evidence="8" id="KW-1133">Transmembrane helix</keyword>
<comment type="caution">
    <text evidence="13">The sequence shown here is derived from an EMBL/GenBank/DDBJ whole genome shotgun (WGS) entry which is preliminary data.</text>
</comment>
<evidence type="ECO:0000313" key="14">
    <source>
        <dbReference type="Proteomes" id="UP000694255"/>
    </source>
</evidence>
<dbReference type="PANTHER" id="PTHR31392:SF1">
    <property type="entry name" value="ALPHA-1,3-MANNOSYLTRANSFERASE MNN1-RELATED"/>
    <property type="match status" value="1"/>
</dbReference>
<evidence type="ECO:0000313" key="13">
    <source>
        <dbReference type="EMBL" id="KAG7661574.1"/>
    </source>
</evidence>
<evidence type="ECO:0000256" key="4">
    <source>
        <dbReference type="ARBA" id="ARBA00022676"/>
    </source>
</evidence>
<keyword evidence="11" id="KW-0325">Glycoprotein</keyword>